<name>A0ACC7MSD4_9PSED</name>
<accession>A0ACC7MSD4</accession>
<organism evidence="1 2">
    <name type="scientific">Pseudomonas neuropathica</name>
    <dbReference type="NCBI Taxonomy" id="2730425"/>
    <lineage>
        <taxon>Bacteria</taxon>
        <taxon>Pseudomonadati</taxon>
        <taxon>Pseudomonadota</taxon>
        <taxon>Gammaproteobacteria</taxon>
        <taxon>Pseudomonadales</taxon>
        <taxon>Pseudomonadaceae</taxon>
        <taxon>Pseudomonas</taxon>
    </lineage>
</organism>
<protein>
    <submittedName>
        <fullName evidence="1">LysE family translocator</fullName>
    </submittedName>
</protein>
<dbReference type="EMBL" id="JBJHQE010000018">
    <property type="protein sequence ID" value="MFK9081471.1"/>
    <property type="molecule type" value="Genomic_DNA"/>
</dbReference>
<proteinExistence type="predicted"/>
<gene>
    <name evidence="1" type="ORF">ACJEBM_12400</name>
</gene>
<evidence type="ECO:0000313" key="2">
    <source>
        <dbReference type="Proteomes" id="UP001622950"/>
    </source>
</evidence>
<keyword evidence="2" id="KW-1185">Reference proteome</keyword>
<comment type="caution">
    <text evidence="1">The sequence shown here is derived from an EMBL/GenBank/DDBJ whole genome shotgun (WGS) entry which is preliminary data.</text>
</comment>
<dbReference type="Proteomes" id="UP001622950">
    <property type="component" value="Unassembled WGS sequence"/>
</dbReference>
<reference evidence="1" key="1">
    <citation type="submission" date="2024-11" db="EMBL/GenBank/DDBJ databases">
        <authorList>
            <person name="Lucas J.A."/>
        </authorList>
    </citation>
    <scope>NUCLEOTIDE SEQUENCE</scope>
    <source>
        <strain evidence="1">Z 8.8</strain>
    </source>
</reference>
<evidence type="ECO:0000313" key="1">
    <source>
        <dbReference type="EMBL" id="MFK9081471.1"/>
    </source>
</evidence>
<sequence length="199" mass="21100">MSFITSSEFSFLITASALLASPGPATMALAASGAAYGLKRSLLFFAGIMAGLAISVSLVASGVFLVIQQVPILATGVGLVSAAYILFLAWSIARTPPISSVTTVAAPRWNAGFIIGVTNIKAYAVFAALLGGFPLGLPHPWDLVFKIAGSLGICVTFDFIWLCSGNHLRRFFIRPRWNRALNISFAMLMISSVAWSLLL</sequence>